<reference evidence="1" key="1">
    <citation type="submission" date="2014-09" db="EMBL/GenBank/DDBJ databases">
        <authorList>
            <person name="Magalhaes I.L.F."/>
            <person name="Oliveira U."/>
            <person name="Santos F.R."/>
            <person name="Vidigal T.H.D.A."/>
            <person name="Brescovit A.D."/>
            <person name="Santos A.J."/>
        </authorList>
    </citation>
    <scope>NUCLEOTIDE SEQUENCE</scope>
    <source>
        <tissue evidence="1">Shoot tissue taken approximately 20 cm above the soil surface</tissue>
    </source>
</reference>
<protein>
    <submittedName>
        <fullName evidence="1">Uncharacterized protein</fullName>
    </submittedName>
</protein>
<name>A0A0A9HU54_ARUDO</name>
<organism evidence="1">
    <name type="scientific">Arundo donax</name>
    <name type="common">Giant reed</name>
    <name type="synonym">Donax arundinaceus</name>
    <dbReference type="NCBI Taxonomy" id="35708"/>
    <lineage>
        <taxon>Eukaryota</taxon>
        <taxon>Viridiplantae</taxon>
        <taxon>Streptophyta</taxon>
        <taxon>Embryophyta</taxon>
        <taxon>Tracheophyta</taxon>
        <taxon>Spermatophyta</taxon>
        <taxon>Magnoliopsida</taxon>
        <taxon>Liliopsida</taxon>
        <taxon>Poales</taxon>
        <taxon>Poaceae</taxon>
        <taxon>PACMAD clade</taxon>
        <taxon>Arundinoideae</taxon>
        <taxon>Arundineae</taxon>
        <taxon>Arundo</taxon>
    </lineage>
</organism>
<proteinExistence type="predicted"/>
<sequence>MILNTSPTTRIDNIADPAKHNNVLMLTSHHLRFYMFVYTAFVLVQDRLSNFTTTIEEIRQEKPPYFTVLTHARNGKRNQ</sequence>
<dbReference type="EMBL" id="GBRH01159465">
    <property type="protein sequence ID" value="JAE38431.1"/>
    <property type="molecule type" value="Transcribed_RNA"/>
</dbReference>
<reference evidence="1" key="2">
    <citation type="journal article" date="2015" name="Data Brief">
        <title>Shoot transcriptome of the giant reed, Arundo donax.</title>
        <authorList>
            <person name="Barrero R.A."/>
            <person name="Guerrero F.D."/>
            <person name="Moolhuijzen P."/>
            <person name="Goolsby J.A."/>
            <person name="Tidwell J."/>
            <person name="Bellgard S.E."/>
            <person name="Bellgard M.I."/>
        </authorList>
    </citation>
    <scope>NUCLEOTIDE SEQUENCE</scope>
    <source>
        <tissue evidence="1">Shoot tissue taken approximately 20 cm above the soil surface</tissue>
    </source>
</reference>
<evidence type="ECO:0000313" key="1">
    <source>
        <dbReference type="EMBL" id="JAE38431.1"/>
    </source>
</evidence>
<accession>A0A0A9HU54</accession>
<dbReference type="AlphaFoldDB" id="A0A0A9HU54"/>